<evidence type="ECO:0000256" key="1">
    <source>
        <dbReference type="SAM" id="SignalP"/>
    </source>
</evidence>
<dbReference type="Pfam" id="PF04155">
    <property type="entry name" value="Ground-like"/>
    <property type="match status" value="1"/>
</dbReference>
<organism evidence="3 4">
    <name type="scientific">Caenorhabditis auriculariae</name>
    <dbReference type="NCBI Taxonomy" id="2777116"/>
    <lineage>
        <taxon>Eukaryota</taxon>
        <taxon>Metazoa</taxon>
        <taxon>Ecdysozoa</taxon>
        <taxon>Nematoda</taxon>
        <taxon>Chromadorea</taxon>
        <taxon>Rhabditida</taxon>
        <taxon>Rhabditina</taxon>
        <taxon>Rhabditomorpha</taxon>
        <taxon>Rhabditoidea</taxon>
        <taxon>Rhabditidae</taxon>
        <taxon>Peloderinae</taxon>
        <taxon>Caenorhabditis</taxon>
    </lineage>
</organism>
<feature type="signal peptide" evidence="1">
    <location>
        <begin position="1"/>
        <end position="18"/>
    </location>
</feature>
<evidence type="ECO:0000313" key="3">
    <source>
        <dbReference type="EMBL" id="CAD6193199.1"/>
    </source>
</evidence>
<sequence>MHNLTILSLVFLFSAASALFFGGGGGCCPMPMQSCGGCGRKKRSVEERQLEFPGIVSKDGDMLCNTPELKQLMIESMKDNAVDSSKALQWSLERHDLQRYVVVCSENPFVYTVRSETAYCGSRKENHYCHAFAL</sequence>
<proteinExistence type="predicted"/>
<keyword evidence="4" id="KW-1185">Reference proteome</keyword>
<dbReference type="Proteomes" id="UP000835052">
    <property type="component" value="Unassembled WGS sequence"/>
</dbReference>
<dbReference type="AlphaFoldDB" id="A0A8S1HB28"/>
<dbReference type="EMBL" id="CAJGYM010000033">
    <property type="protein sequence ID" value="CAD6193199.1"/>
    <property type="molecule type" value="Genomic_DNA"/>
</dbReference>
<reference evidence="3" key="1">
    <citation type="submission" date="2020-10" db="EMBL/GenBank/DDBJ databases">
        <authorList>
            <person name="Kikuchi T."/>
        </authorList>
    </citation>
    <scope>NUCLEOTIDE SEQUENCE</scope>
    <source>
        <strain evidence="3">NKZ352</strain>
    </source>
</reference>
<protein>
    <recommendedName>
        <fullName evidence="2">Ground-like domain-containing protein</fullName>
    </recommendedName>
</protein>
<dbReference type="OrthoDB" id="5843663at2759"/>
<accession>A0A8S1HB28</accession>
<gene>
    <name evidence="3" type="ORF">CAUJ_LOCUS9118</name>
</gene>
<feature type="chain" id="PRO_5035803612" description="Ground-like domain-containing protein" evidence="1">
    <location>
        <begin position="19"/>
        <end position="134"/>
    </location>
</feature>
<comment type="caution">
    <text evidence="3">The sequence shown here is derived from an EMBL/GenBank/DDBJ whole genome shotgun (WGS) entry which is preliminary data.</text>
</comment>
<dbReference type="InterPro" id="IPR007284">
    <property type="entry name" value="Ground-like_dom"/>
</dbReference>
<name>A0A8S1HB28_9PELO</name>
<keyword evidence="1" id="KW-0732">Signal</keyword>
<evidence type="ECO:0000259" key="2">
    <source>
        <dbReference type="Pfam" id="PF04155"/>
    </source>
</evidence>
<feature type="domain" description="Ground-like" evidence="2">
    <location>
        <begin position="61"/>
        <end position="132"/>
    </location>
</feature>
<evidence type="ECO:0000313" key="4">
    <source>
        <dbReference type="Proteomes" id="UP000835052"/>
    </source>
</evidence>